<keyword evidence="2" id="KW-1185">Reference proteome</keyword>
<protein>
    <submittedName>
        <fullName evidence="1">SprB repeat-containing protein</fullName>
    </submittedName>
</protein>
<sequence length="1137" mass="120536">MNQPDVVAISFNTPGYNGFPIKCSGGSDGETTAIGTGGVGGYKDFSWNTGATSDHLTGLAAGTYTVSLRDANDCPAQGQVTITQPPQLQVSLSPSATYNGYPVSCWNKADGALQANATGGVSNYTYIWSTGSFASAATGLATGNYRVTVTDGNTCTASATIALTAPAPINFTINQLTALACANDQTASLEGRSVVNTIGTVNYQWSSGETSPSIINKGAGNYSLTVSDDQGCSTTKSMTINAPAAYTVSLAPTSNFNGSPIKCHGDNNGELMATVKDPAGTIMSGEYYLWTRDGVKLTEGVTVASIDQLVKGQYKVTITYNRVCQVEALFLLSEPDEITVNAQATTSYNGQPVSCYNATDANIRATAHGGTGSYFYQWDTGANTALLSNVGAGEYTVTVKDANQCESQTAITVANPDAVAASVLSVSDYSGFGISCKGAHDGSITAKGTGGTGHYTYRWSTGQTTASLTNLIAGTYNLMVSDNNGCQGTLQQILTEPALLIASVLDKKNISCYGGNNGEIEVTAQGGAGNYFFSKDNSTNWQTAQTFSMLTPGSYTLTTRDANNCVAATTTSLTQPSEIAITFVNVQQAFCNNPAGAARAVVTGGVGNYTYAWQDDQSTTLDTDDNLSNAKGGIYTLIVRDGNTCEMRSHVAITSTDGATSTYVSTPANCFDSADGTAIITITQGDGPFSIQWPDQQTTLAATQLRRGTYNVLITDAHQCTVVQPVEITAPDSLGLVLKTAMPPSCQGRCDGQIILAGAGGVGSYRYNWNGQSLPNQTQLCAGQYPVTIKDGHGCEFTQTLTLAQPEPLSINVVNQTLPTCKDKCDGALQIEGKGGNGVYSYAWAAGGTTNTIDKICPGSYTVTVTDQKRCTSSHTVTLDNVPPIPVDLGGGVTLCVGQTYTLRAGTNWSHINWTSDVGLASTAENITIKDPGSYWLKVTDSQGCVGQDTFLLQTSYDLLKTTFLLQDEAQVRDTVTMIDISWPLPEQIAWHYPPEMKVLQDKGDVLFGQFATTGTYEIGLDAYLGQCHDQLTKTIRIIDADDEQSGGRLGYEEYVVSLTMYPNPNSGTFEVDVTLAEVAPIALSVWHAPTWRLLDKTERSGKDSYRVAYQLKLSPGTYILRLDHSHGKKYVRFVVY</sequence>
<organism evidence="1 2">
    <name type="scientific">Chryseolinea lacunae</name>
    <dbReference type="NCBI Taxonomy" id="2801331"/>
    <lineage>
        <taxon>Bacteria</taxon>
        <taxon>Pseudomonadati</taxon>
        <taxon>Bacteroidota</taxon>
        <taxon>Cytophagia</taxon>
        <taxon>Cytophagales</taxon>
        <taxon>Fulvivirgaceae</taxon>
        <taxon>Chryseolinea</taxon>
    </lineage>
</organism>
<dbReference type="InterPro" id="IPR025667">
    <property type="entry name" value="SprB_repeat"/>
</dbReference>
<dbReference type="EMBL" id="JAERRB010000001">
    <property type="protein sequence ID" value="MBL0739670.1"/>
    <property type="molecule type" value="Genomic_DNA"/>
</dbReference>
<accession>A0ABS1KJY9</accession>
<evidence type="ECO:0000313" key="2">
    <source>
        <dbReference type="Proteomes" id="UP000613030"/>
    </source>
</evidence>
<dbReference type="Proteomes" id="UP000613030">
    <property type="component" value="Unassembled WGS sequence"/>
</dbReference>
<dbReference type="Pfam" id="PF13573">
    <property type="entry name" value="SprB"/>
    <property type="match status" value="6"/>
</dbReference>
<dbReference type="Gene3D" id="2.60.40.740">
    <property type="match status" value="4"/>
</dbReference>
<evidence type="ECO:0000313" key="1">
    <source>
        <dbReference type="EMBL" id="MBL0739670.1"/>
    </source>
</evidence>
<proteinExistence type="predicted"/>
<dbReference type="RefSeq" id="WP_202006645.1">
    <property type="nucleotide sequence ID" value="NZ_JAERRB010000001.1"/>
</dbReference>
<name>A0ABS1KJY9_9BACT</name>
<gene>
    <name evidence="1" type="ORF">JI741_00510</name>
</gene>
<comment type="caution">
    <text evidence="1">The sequence shown here is derived from an EMBL/GenBank/DDBJ whole genome shotgun (WGS) entry which is preliminary data.</text>
</comment>
<reference evidence="1 2" key="1">
    <citation type="submission" date="2021-01" db="EMBL/GenBank/DDBJ databases">
        <title>Chryseolinea sp. Jin1 Genome sequencing and assembly.</title>
        <authorList>
            <person name="Kim I."/>
        </authorList>
    </citation>
    <scope>NUCLEOTIDE SEQUENCE [LARGE SCALE GENOMIC DNA]</scope>
    <source>
        <strain evidence="1 2">Jin1</strain>
    </source>
</reference>